<protein>
    <submittedName>
        <fullName evidence="1">Uncharacterized protein</fullName>
    </submittedName>
</protein>
<gene>
    <name evidence="1" type="ORF">L1987_16927</name>
</gene>
<sequence length="202" mass="21607">MAKPLHAIMALILLLHVLVTIVVAGHDIPNTSLKKHDGVKHPESFINHDRGYLVPGVGRGIKPKFKNGFNPFTYNPVTGSNDGGIGGHVPRFGRVGVGSFMPGGDETFVPKPGFEVPTPGTGSTAPGPIMSHLSGFSRQATMLDAKQELVSRLLAVEETEEQERIIEQSIQKRGGEMTRIVGEGKGEANLGARKAIICPSHF</sequence>
<evidence type="ECO:0000313" key="1">
    <source>
        <dbReference type="EMBL" id="KAI3812220.1"/>
    </source>
</evidence>
<organism evidence="1 2">
    <name type="scientific">Smallanthus sonchifolius</name>
    <dbReference type="NCBI Taxonomy" id="185202"/>
    <lineage>
        <taxon>Eukaryota</taxon>
        <taxon>Viridiplantae</taxon>
        <taxon>Streptophyta</taxon>
        <taxon>Embryophyta</taxon>
        <taxon>Tracheophyta</taxon>
        <taxon>Spermatophyta</taxon>
        <taxon>Magnoliopsida</taxon>
        <taxon>eudicotyledons</taxon>
        <taxon>Gunneridae</taxon>
        <taxon>Pentapetalae</taxon>
        <taxon>asterids</taxon>
        <taxon>campanulids</taxon>
        <taxon>Asterales</taxon>
        <taxon>Asteraceae</taxon>
        <taxon>Asteroideae</taxon>
        <taxon>Heliantheae alliance</taxon>
        <taxon>Millerieae</taxon>
        <taxon>Smallanthus</taxon>
    </lineage>
</organism>
<proteinExistence type="predicted"/>
<reference evidence="2" key="1">
    <citation type="journal article" date="2022" name="Mol. Ecol. Resour.">
        <title>The genomes of chicory, endive, great burdock and yacon provide insights into Asteraceae palaeo-polyploidization history and plant inulin production.</title>
        <authorList>
            <person name="Fan W."/>
            <person name="Wang S."/>
            <person name="Wang H."/>
            <person name="Wang A."/>
            <person name="Jiang F."/>
            <person name="Liu H."/>
            <person name="Zhao H."/>
            <person name="Xu D."/>
            <person name="Zhang Y."/>
        </authorList>
    </citation>
    <scope>NUCLEOTIDE SEQUENCE [LARGE SCALE GENOMIC DNA]</scope>
    <source>
        <strain evidence="2">cv. Yunnan</strain>
    </source>
</reference>
<reference evidence="1 2" key="2">
    <citation type="journal article" date="2022" name="Mol. Ecol. Resour.">
        <title>The genomes of chicory, endive, great burdock and yacon provide insights into Asteraceae paleo-polyploidization history and plant inulin production.</title>
        <authorList>
            <person name="Fan W."/>
            <person name="Wang S."/>
            <person name="Wang H."/>
            <person name="Wang A."/>
            <person name="Jiang F."/>
            <person name="Liu H."/>
            <person name="Zhao H."/>
            <person name="Xu D."/>
            <person name="Zhang Y."/>
        </authorList>
    </citation>
    <scope>NUCLEOTIDE SEQUENCE [LARGE SCALE GENOMIC DNA]</scope>
    <source>
        <strain evidence="2">cv. Yunnan</strain>
        <tissue evidence="1">Leaves</tissue>
    </source>
</reference>
<comment type="caution">
    <text evidence="1">The sequence shown here is derived from an EMBL/GenBank/DDBJ whole genome shotgun (WGS) entry which is preliminary data.</text>
</comment>
<accession>A0ACB9IW31</accession>
<name>A0ACB9IW31_9ASTR</name>
<evidence type="ECO:0000313" key="2">
    <source>
        <dbReference type="Proteomes" id="UP001056120"/>
    </source>
</evidence>
<dbReference type="Proteomes" id="UP001056120">
    <property type="component" value="Linkage Group LG06"/>
</dbReference>
<dbReference type="EMBL" id="CM042023">
    <property type="protein sequence ID" value="KAI3812220.1"/>
    <property type="molecule type" value="Genomic_DNA"/>
</dbReference>
<keyword evidence="2" id="KW-1185">Reference proteome</keyword>